<comment type="caution">
    <text evidence="1">The sequence shown here is derived from an EMBL/GenBank/DDBJ whole genome shotgun (WGS) entry which is preliminary data.</text>
</comment>
<accession>A0ACC0WVJ4</accession>
<protein>
    <submittedName>
        <fullName evidence="1">Uncharacterized protein</fullName>
    </submittedName>
</protein>
<organism evidence="1 2">
    <name type="scientific">Peronosclerospora sorghi</name>
    <dbReference type="NCBI Taxonomy" id="230839"/>
    <lineage>
        <taxon>Eukaryota</taxon>
        <taxon>Sar</taxon>
        <taxon>Stramenopiles</taxon>
        <taxon>Oomycota</taxon>
        <taxon>Peronosporomycetes</taxon>
        <taxon>Peronosporales</taxon>
        <taxon>Peronosporaceae</taxon>
        <taxon>Peronosclerospora</taxon>
    </lineage>
</organism>
<proteinExistence type="predicted"/>
<name>A0ACC0WVJ4_9STRA</name>
<dbReference type="Proteomes" id="UP001163321">
    <property type="component" value="Chromosome 1"/>
</dbReference>
<dbReference type="EMBL" id="CM047580">
    <property type="protein sequence ID" value="KAI9922710.1"/>
    <property type="molecule type" value="Genomic_DNA"/>
</dbReference>
<reference evidence="1 2" key="1">
    <citation type="journal article" date="2022" name="bioRxiv">
        <title>The genome of the oomycete Peronosclerospora sorghi, a cosmopolitan pathogen of maize and sorghum, is inflated with dispersed pseudogenes.</title>
        <authorList>
            <person name="Fletcher K."/>
            <person name="Martin F."/>
            <person name="Isakeit T."/>
            <person name="Cavanaugh K."/>
            <person name="Magill C."/>
            <person name="Michelmore R."/>
        </authorList>
    </citation>
    <scope>NUCLEOTIDE SEQUENCE [LARGE SCALE GENOMIC DNA]</scope>
    <source>
        <strain evidence="1">P6</strain>
    </source>
</reference>
<gene>
    <name evidence="1" type="ORF">PsorP6_001488</name>
</gene>
<sequence>MTSHAFEVFSERDQLYEKLSILTCTEEEEVRDYFDAELDEQDLTITSLTTSVDLEAVWNSCVTSDASSVLSGSTTPTSSVSRKTSPRVLSCPFRLSISEVCALRKVKSMSALYRPSQLGIGIHNTTGDN</sequence>
<keyword evidence="2" id="KW-1185">Reference proteome</keyword>
<evidence type="ECO:0000313" key="2">
    <source>
        <dbReference type="Proteomes" id="UP001163321"/>
    </source>
</evidence>
<evidence type="ECO:0000313" key="1">
    <source>
        <dbReference type="EMBL" id="KAI9922710.1"/>
    </source>
</evidence>